<feature type="compositionally biased region" description="Basic and acidic residues" evidence="1">
    <location>
        <begin position="18"/>
        <end position="42"/>
    </location>
</feature>
<dbReference type="SMR" id="G4Z2F4"/>
<dbReference type="EMBL" id="JH159153">
    <property type="protein sequence ID" value="EGZ19995.1"/>
    <property type="molecule type" value="Genomic_DNA"/>
</dbReference>
<dbReference type="AlphaFoldDB" id="G4Z2F4"/>
<feature type="region of interest" description="Disordered" evidence="1">
    <location>
        <begin position="60"/>
        <end position="82"/>
    </location>
</feature>
<evidence type="ECO:0008006" key="4">
    <source>
        <dbReference type="Google" id="ProtNLM"/>
    </source>
</evidence>
<dbReference type="KEGG" id="psoj:PHYSODRAFT_328161"/>
<dbReference type="GeneID" id="20645750"/>
<evidence type="ECO:0000313" key="3">
    <source>
        <dbReference type="Proteomes" id="UP000002640"/>
    </source>
</evidence>
<dbReference type="Proteomes" id="UP000002640">
    <property type="component" value="Unassembled WGS sequence"/>
</dbReference>
<sequence>MKLLLSPVEEDDTQLSPDELKKRRRNERDRKRSFAKRETMEQMRKTVAALELQKQQLMTQVSASSAPASSRTTTTTTTTEQCASPSFWPNLVVSTSLYPSSSPPVTRDEYVQLAAEIEEFRRQNAAMAQELARRDLFNNSLRYRLASFPPLDSRSGMQPTHFTHEEGMAYVWQILKQIHDARLYYASEERFENRPTFFGWSQYAEHQGDAVTFCVRKLLHNVTPQQLMDRTWQMHTNGDILQRLGPSHLHTHITVLQKISDDILIIHRQTEDRSNSTDGRGRHVVLRTVYVLFRVSDADGTQTLGIKTLDTPEADRVLRNDEEWWDIFYWIRVSPAQPVTGQDVTTVTEFGGTNSCVSEDLASSRLKELLFLAIRWETLAVAPFLLQH</sequence>
<protein>
    <recommendedName>
        <fullName evidence="4">BZIP domain-containing protein</fullName>
    </recommendedName>
</protein>
<accession>G4Z2F4</accession>
<dbReference type="InParanoid" id="G4Z2F4"/>
<evidence type="ECO:0000256" key="1">
    <source>
        <dbReference type="SAM" id="MobiDB-lite"/>
    </source>
</evidence>
<feature type="compositionally biased region" description="Polar residues" evidence="1">
    <location>
        <begin position="60"/>
        <end position="71"/>
    </location>
</feature>
<reference evidence="2 3" key="1">
    <citation type="journal article" date="2006" name="Science">
        <title>Phytophthora genome sequences uncover evolutionary origins and mechanisms of pathogenesis.</title>
        <authorList>
            <person name="Tyler B.M."/>
            <person name="Tripathy S."/>
            <person name="Zhang X."/>
            <person name="Dehal P."/>
            <person name="Jiang R.H."/>
            <person name="Aerts A."/>
            <person name="Arredondo F.D."/>
            <person name="Baxter L."/>
            <person name="Bensasson D."/>
            <person name="Beynon J.L."/>
            <person name="Chapman J."/>
            <person name="Damasceno C.M."/>
            <person name="Dorrance A.E."/>
            <person name="Dou D."/>
            <person name="Dickerman A.W."/>
            <person name="Dubchak I.L."/>
            <person name="Garbelotto M."/>
            <person name="Gijzen M."/>
            <person name="Gordon S.G."/>
            <person name="Govers F."/>
            <person name="Grunwald N.J."/>
            <person name="Huang W."/>
            <person name="Ivors K.L."/>
            <person name="Jones R.W."/>
            <person name="Kamoun S."/>
            <person name="Krampis K."/>
            <person name="Lamour K.H."/>
            <person name="Lee M.K."/>
            <person name="McDonald W.H."/>
            <person name="Medina M."/>
            <person name="Meijer H.J."/>
            <person name="Nordberg E.K."/>
            <person name="Maclean D.J."/>
            <person name="Ospina-Giraldo M.D."/>
            <person name="Morris P.F."/>
            <person name="Phuntumart V."/>
            <person name="Putnam N.H."/>
            <person name="Rash S."/>
            <person name="Rose J.K."/>
            <person name="Sakihama Y."/>
            <person name="Salamov A.A."/>
            <person name="Savidor A."/>
            <person name="Scheuring C.F."/>
            <person name="Smith B.M."/>
            <person name="Sobral B.W."/>
            <person name="Terry A."/>
            <person name="Torto-Alalibo T.A."/>
            <person name="Win J."/>
            <person name="Xu Z."/>
            <person name="Zhang H."/>
            <person name="Grigoriev I.V."/>
            <person name="Rokhsar D.S."/>
            <person name="Boore J.L."/>
        </authorList>
    </citation>
    <scope>NUCLEOTIDE SEQUENCE [LARGE SCALE GENOMIC DNA]</scope>
    <source>
        <strain evidence="2 3">P6497</strain>
    </source>
</reference>
<keyword evidence="3" id="KW-1185">Reference proteome</keyword>
<name>G4Z2F4_PHYSP</name>
<proteinExistence type="predicted"/>
<evidence type="ECO:0000313" key="2">
    <source>
        <dbReference type="EMBL" id="EGZ19995.1"/>
    </source>
</evidence>
<dbReference type="RefSeq" id="XP_009522712.1">
    <property type="nucleotide sequence ID" value="XM_009524417.1"/>
</dbReference>
<gene>
    <name evidence="2" type="ORF">PHYSODRAFT_328161</name>
</gene>
<organism evidence="2 3">
    <name type="scientific">Phytophthora sojae (strain P6497)</name>
    <name type="common">Soybean stem and root rot agent</name>
    <name type="synonym">Phytophthora megasperma f. sp. glycines</name>
    <dbReference type="NCBI Taxonomy" id="1094619"/>
    <lineage>
        <taxon>Eukaryota</taxon>
        <taxon>Sar</taxon>
        <taxon>Stramenopiles</taxon>
        <taxon>Oomycota</taxon>
        <taxon>Peronosporomycetes</taxon>
        <taxon>Peronosporales</taxon>
        <taxon>Peronosporaceae</taxon>
        <taxon>Phytophthora</taxon>
    </lineage>
</organism>
<feature type="region of interest" description="Disordered" evidence="1">
    <location>
        <begin position="1"/>
        <end position="42"/>
    </location>
</feature>